<dbReference type="OrthoDB" id="10256774at2759"/>
<keyword evidence="2" id="KW-1185">Reference proteome</keyword>
<dbReference type="SUPFAM" id="SSF56399">
    <property type="entry name" value="ADP-ribosylation"/>
    <property type="match status" value="1"/>
</dbReference>
<reference evidence="1" key="1">
    <citation type="journal article" date="2020" name="Stud. Mycol.">
        <title>101 Dothideomycetes genomes: a test case for predicting lifestyles and emergence of pathogens.</title>
        <authorList>
            <person name="Haridas S."/>
            <person name="Albert R."/>
            <person name="Binder M."/>
            <person name="Bloem J."/>
            <person name="Labutti K."/>
            <person name="Salamov A."/>
            <person name="Andreopoulos B."/>
            <person name="Baker S."/>
            <person name="Barry K."/>
            <person name="Bills G."/>
            <person name="Bluhm B."/>
            <person name="Cannon C."/>
            <person name="Castanera R."/>
            <person name="Culley D."/>
            <person name="Daum C."/>
            <person name="Ezra D."/>
            <person name="Gonzalez J."/>
            <person name="Henrissat B."/>
            <person name="Kuo A."/>
            <person name="Liang C."/>
            <person name="Lipzen A."/>
            <person name="Lutzoni F."/>
            <person name="Magnuson J."/>
            <person name="Mondo S."/>
            <person name="Nolan M."/>
            <person name="Ohm R."/>
            <person name="Pangilinan J."/>
            <person name="Park H.-J."/>
            <person name="Ramirez L."/>
            <person name="Alfaro M."/>
            <person name="Sun H."/>
            <person name="Tritt A."/>
            <person name="Yoshinaga Y."/>
            <person name="Zwiers L.-H."/>
            <person name="Turgeon B."/>
            <person name="Goodwin S."/>
            <person name="Spatafora J."/>
            <person name="Crous P."/>
            <person name="Grigoriev I."/>
        </authorList>
    </citation>
    <scope>NUCLEOTIDE SEQUENCE</scope>
    <source>
        <strain evidence="1">CBS 207.26</strain>
    </source>
</reference>
<evidence type="ECO:0000313" key="1">
    <source>
        <dbReference type="EMBL" id="KAF2179388.1"/>
    </source>
</evidence>
<evidence type="ECO:0000313" key="2">
    <source>
        <dbReference type="Proteomes" id="UP000800200"/>
    </source>
</evidence>
<dbReference type="EMBL" id="ML994667">
    <property type="protein sequence ID" value="KAF2179388.1"/>
    <property type="molecule type" value="Genomic_DNA"/>
</dbReference>
<evidence type="ECO:0008006" key="3">
    <source>
        <dbReference type="Google" id="ProtNLM"/>
    </source>
</evidence>
<organism evidence="1 2">
    <name type="scientific">Zopfia rhizophila CBS 207.26</name>
    <dbReference type="NCBI Taxonomy" id="1314779"/>
    <lineage>
        <taxon>Eukaryota</taxon>
        <taxon>Fungi</taxon>
        <taxon>Dikarya</taxon>
        <taxon>Ascomycota</taxon>
        <taxon>Pezizomycotina</taxon>
        <taxon>Dothideomycetes</taxon>
        <taxon>Dothideomycetes incertae sedis</taxon>
        <taxon>Zopfiaceae</taxon>
        <taxon>Zopfia</taxon>
    </lineage>
</organism>
<proteinExistence type="predicted"/>
<dbReference type="AlphaFoldDB" id="A0A6A6DLT5"/>
<dbReference type="Gene3D" id="3.90.228.10">
    <property type="match status" value="1"/>
</dbReference>
<sequence length="571" mass="64662">MADLDGSVVDYLNIADDYFDVADDSSQIADGYSNIADDYDNSDCHHEKDEHEEIDLPNFIVSHESAARSVIDIIDANLPSELNYRGYVPNRTFKFGFDEFELSFNVDLQHSALPITCHVENYELSRKIIDGIRVALRQSLQSELNCEKDGLNVFKSGLIILRLFEEAIGHLQEYRAAKPTPIDKEKYWDLRSIKDIYSLLDSKLEMLGVDLDTVQGAATHILGKTPAQICQDILPGWRILHCENILRNDLQVKFLLRRQKLRETLMNQDIKQLQACVPHESRRTRGSDSAAKEQLVDYLLKPRITFHGTTRHNVSSIVQHCFLKPGDIHPVTKKPLGVDNGSVYGRGIYSSPDPGYALLYSGMEGKATKPSEIPGRKIIICATIMGRTAMLSWDDEWYGQSEPFPGADSHVNQSLLAYIVFHTAQILPCYVLHLDWADQTEDEVHDFIITTTGQLRNHSRAGTDHWAAEPLYPGDKQRLKEEKMAKAKKFFAYGFGPVSGKNIVIEEVGETDDDEEDYGDYQANRIYSDSMVTTTNAWEWSRKLEGETDFDEYTSARKAKVNKKNPAKVAT</sequence>
<accession>A0A6A6DLT5</accession>
<gene>
    <name evidence="1" type="ORF">K469DRAFT_694084</name>
</gene>
<dbReference type="Proteomes" id="UP000800200">
    <property type="component" value="Unassembled WGS sequence"/>
</dbReference>
<protein>
    <recommendedName>
        <fullName evidence="3">PARP catalytic domain-containing protein</fullName>
    </recommendedName>
</protein>
<name>A0A6A6DLT5_9PEZI</name>